<proteinExistence type="predicted"/>
<feature type="coiled-coil region" evidence="1">
    <location>
        <begin position="82"/>
        <end position="144"/>
    </location>
</feature>
<protein>
    <submittedName>
        <fullName evidence="2">Putative BRTN</fullName>
    </submittedName>
</protein>
<accession>C0LE53</accession>
<reference evidence="2" key="1">
    <citation type="journal article" date="2011" name="Virology">
        <title>Boty-like retrotransposons in the filamentous fungus Botrytis cinerea contain the additional antisense gene brtn.</title>
        <authorList>
            <person name="Zhao M."/>
            <person name="Zhou J.Y."/>
            <person name="Li Z.D."/>
            <person name="Song W.W."/>
            <person name="Gong T."/>
            <person name="Tan H."/>
        </authorList>
    </citation>
    <scope>NUCLEOTIDE SEQUENCE</scope>
    <source>
        <strain evidence="2">T4</strain>
    </source>
</reference>
<keyword evidence="1" id="KW-0175">Coiled coil</keyword>
<organism evidence="2">
    <name type="scientific">Botryotinia fuckeliana</name>
    <name type="common">Noble rot fungus</name>
    <name type="synonym">Botrytis cinerea</name>
    <dbReference type="NCBI Taxonomy" id="40559"/>
    <lineage>
        <taxon>Eukaryota</taxon>
        <taxon>Fungi</taxon>
        <taxon>Dikarya</taxon>
        <taxon>Ascomycota</taxon>
        <taxon>Pezizomycotina</taxon>
        <taxon>Leotiomycetes</taxon>
        <taxon>Helotiales</taxon>
        <taxon>Sclerotiniaceae</taxon>
        <taxon>Botrytis</taxon>
    </lineage>
</organism>
<evidence type="ECO:0000313" key="2">
    <source>
        <dbReference type="EMBL" id="ACN56565.1"/>
    </source>
</evidence>
<name>C0LE53_BOTFU</name>
<dbReference type="AlphaFoldDB" id="C0LE53"/>
<gene>
    <name evidence="2" type="primary">brtn8</name>
</gene>
<dbReference type="EMBL" id="FJ695498">
    <property type="protein sequence ID" value="ACN56565.1"/>
    <property type="molecule type" value="Genomic_DNA"/>
</dbReference>
<sequence>MPVERTKKRTEQISLGQRIERLGIEMVACSRCEKSNKRCVGMKIGPNVGRCAECCRQGKTCDVRERNQMPSVSDWESIDRQRQRLRDEEEEAMAKILRLRKQQRFLDEREKKMIAAGLSSMDELDALEEKEKLEKERVDKETADVAAPVPSGSPSFDFFVTSVV</sequence>
<evidence type="ECO:0000256" key="1">
    <source>
        <dbReference type="SAM" id="Coils"/>
    </source>
</evidence>